<reference evidence="2 3" key="1">
    <citation type="submission" date="2019-01" db="EMBL/GenBank/DDBJ databases">
        <title>Draft genome sequence of Dictyobacter sp. Uno17.</title>
        <authorList>
            <person name="Wang C.M."/>
            <person name="Zheng Y."/>
            <person name="Sakai Y."/>
            <person name="Abe K."/>
            <person name="Yokota A."/>
            <person name="Yabe S."/>
        </authorList>
    </citation>
    <scope>NUCLEOTIDE SEQUENCE [LARGE SCALE GENOMIC DNA]</scope>
    <source>
        <strain evidence="2 3">Uno17</strain>
    </source>
</reference>
<dbReference type="AlphaFoldDB" id="A0A5A5TF83"/>
<gene>
    <name evidence="2" type="ORF">KDI_33700</name>
</gene>
<protein>
    <submittedName>
        <fullName evidence="2">Uncharacterized protein</fullName>
    </submittedName>
</protein>
<accession>A0A5A5TF83</accession>
<keyword evidence="1" id="KW-0812">Transmembrane</keyword>
<keyword evidence="1" id="KW-0472">Membrane</keyword>
<organism evidence="2 3">
    <name type="scientific">Dictyobacter arantiisoli</name>
    <dbReference type="NCBI Taxonomy" id="2014874"/>
    <lineage>
        <taxon>Bacteria</taxon>
        <taxon>Bacillati</taxon>
        <taxon>Chloroflexota</taxon>
        <taxon>Ktedonobacteria</taxon>
        <taxon>Ktedonobacterales</taxon>
        <taxon>Dictyobacteraceae</taxon>
        <taxon>Dictyobacter</taxon>
    </lineage>
</organism>
<name>A0A5A5TF83_9CHLR</name>
<keyword evidence="3" id="KW-1185">Reference proteome</keyword>
<sequence length="69" mass="7455">MTAVQMILALGGPQLGEVESGLLAAVMGTSFTIFTGGMLTFLMIGCFTYRFPALSRYVHSQEISTYPMV</sequence>
<dbReference type="EMBL" id="BIXY01000051">
    <property type="protein sequence ID" value="GCF09806.1"/>
    <property type="molecule type" value="Genomic_DNA"/>
</dbReference>
<evidence type="ECO:0000313" key="2">
    <source>
        <dbReference type="EMBL" id="GCF09806.1"/>
    </source>
</evidence>
<keyword evidence="1" id="KW-1133">Transmembrane helix</keyword>
<comment type="caution">
    <text evidence="2">The sequence shown here is derived from an EMBL/GenBank/DDBJ whole genome shotgun (WGS) entry which is preliminary data.</text>
</comment>
<dbReference type="Proteomes" id="UP000322530">
    <property type="component" value="Unassembled WGS sequence"/>
</dbReference>
<evidence type="ECO:0000313" key="3">
    <source>
        <dbReference type="Proteomes" id="UP000322530"/>
    </source>
</evidence>
<feature type="transmembrane region" description="Helical" evidence="1">
    <location>
        <begin position="20"/>
        <end position="47"/>
    </location>
</feature>
<evidence type="ECO:0000256" key="1">
    <source>
        <dbReference type="SAM" id="Phobius"/>
    </source>
</evidence>
<proteinExistence type="predicted"/>